<feature type="transmembrane region" description="Helical" evidence="10">
    <location>
        <begin position="12"/>
        <end position="30"/>
    </location>
</feature>
<evidence type="ECO:0000256" key="9">
    <source>
        <dbReference type="SAM" id="MobiDB-lite"/>
    </source>
</evidence>
<evidence type="ECO:0000256" key="2">
    <source>
        <dbReference type="ARBA" id="ARBA00022475"/>
    </source>
</evidence>
<dbReference type="GO" id="GO:0032049">
    <property type="term" value="P:cardiolipin biosynthetic process"/>
    <property type="evidence" value="ECO:0007669"/>
    <property type="project" value="UniProtKB-UniRule"/>
</dbReference>
<dbReference type="Gene3D" id="3.30.870.10">
    <property type="entry name" value="Endonuclease Chain A"/>
    <property type="match status" value="2"/>
</dbReference>
<evidence type="ECO:0000256" key="10">
    <source>
        <dbReference type="SAM" id="Phobius"/>
    </source>
</evidence>
<comment type="caution">
    <text evidence="12">The sequence shown here is derived from an EMBL/GenBank/DDBJ whole genome shotgun (WGS) entry which is preliminary data.</text>
</comment>
<reference evidence="12 13" key="1">
    <citation type="submission" date="2020-08" db="EMBL/GenBank/DDBJ databases">
        <title>Genomic Encyclopedia of Type Strains, Phase III (KMG-III): the genomes of soil and plant-associated and newly described type strains.</title>
        <authorList>
            <person name="Whitman W."/>
        </authorList>
    </citation>
    <scope>NUCLEOTIDE SEQUENCE [LARGE SCALE GENOMIC DNA]</scope>
    <source>
        <strain evidence="12 13">CECT 8075</strain>
    </source>
</reference>
<evidence type="ECO:0000313" key="12">
    <source>
        <dbReference type="EMBL" id="MBB3206456.1"/>
    </source>
</evidence>
<evidence type="ECO:0000256" key="8">
    <source>
        <dbReference type="NCBIfam" id="TIGR04265"/>
    </source>
</evidence>
<dbReference type="SUPFAM" id="SSF56024">
    <property type="entry name" value="Phospholipase D/nuclease"/>
    <property type="match status" value="2"/>
</dbReference>
<comment type="subcellular location">
    <subcellularLocation>
        <location evidence="1">Cell membrane</location>
    </subcellularLocation>
</comment>
<keyword evidence="4 10" id="KW-0812">Transmembrane</keyword>
<accession>A0A7W5DXQ3</accession>
<sequence length="510" mass="56696">MLIQTFTDWWGVLIPATFLLIQAFAVLSSLHAIRNVRTSQGAVAWTVGLLTLPYFVLPAYWILARSRFAGYREAIRSVDRQHRESVGCIERELRTPPDTRTTSLTTPLEQVADVLDTPISDNNQFRLLIDGDEFCDALLEQIHSAQHYVYSEFYIIRDDEFGNRFADALIAKAKEGKVVRLLYDEVGCLSLSASYLRRLNEGGVDAKPFNTRQGWVNRFQLNFRNHRKLLVVDGQKATMGGLNIGDEYLGNHDWVTRWRDTSVAIRGNAARKIQAVFAADYYWAERKGLPEAQWQPPPSNAEATSSNTSSEAFASVDLSPGDSSPSSAGGQAALCATGPADNRARATMMFAAAANAATERIWISTPYLVPDDTTLTALSMARARGVDVRLIIPNTPDQWLVYLAGYHYEAELKSLGIAVHRYTDGFLHQKCVLVDDKLAMIGSTNLDNRSLYLNFEMMLAIDDSDFVHQVAEMLTDDFAASTVTGTGGPHLQPWYVRAGTVIARLFSPIL</sequence>
<keyword evidence="13" id="KW-1185">Reference proteome</keyword>
<name>A0A7W5DXQ3_9BACT</name>
<evidence type="ECO:0000256" key="5">
    <source>
        <dbReference type="ARBA" id="ARBA00022737"/>
    </source>
</evidence>
<feature type="compositionally biased region" description="Low complexity" evidence="9">
    <location>
        <begin position="300"/>
        <end position="334"/>
    </location>
</feature>
<dbReference type="PANTHER" id="PTHR21248">
    <property type="entry name" value="CARDIOLIPIN SYNTHASE"/>
    <property type="match status" value="1"/>
</dbReference>
<evidence type="ECO:0000256" key="1">
    <source>
        <dbReference type="ARBA" id="ARBA00004236"/>
    </source>
</evidence>
<dbReference type="Pfam" id="PF13091">
    <property type="entry name" value="PLDc_2"/>
    <property type="match status" value="2"/>
</dbReference>
<feature type="transmembrane region" description="Helical" evidence="10">
    <location>
        <begin position="42"/>
        <end position="63"/>
    </location>
</feature>
<dbReference type="InterPro" id="IPR025202">
    <property type="entry name" value="PLD-like_dom"/>
</dbReference>
<proteinExistence type="predicted"/>
<evidence type="ECO:0000256" key="4">
    <source>
        <dbReference type="ARBA" id="ARBA00022692"/>
    </source>
</evidence>
<dbReference type="RefSeq" id="WP_246419433.1">
    <property type="nucleotide sequence ID" value="NZ_JACHXU010000006.1"/>
</dbReference>
<dbReference type="GO" id="GO:0008808">
    <property type="term" value="F:cardiolipin synthase activity"/>
    <property type="evidence" value="ECO:0007669"/>
    <property type="project" value="UniProtKB-UniRule"/>
</dbReference>
<dbReference type="Proteomes" id="UP000536179">
    <property type="component" value="Unassembled WGS sequence"/>
</dbReference>
<dbReference type="EMBL" id="JACHXU010000006">
    <property type="protein sequence ID" value="MBB3206456.1"/>
    <property type="molecule type" value="Genomic_DNA"/>
</dbReference>
<keyword evidence="6 10" id="KW-1133">Transmembrane helix</keyword>
<feature type="region of interest" description="Disordered" evidence="9">
    <location>
        <begin position="291"/>
        <end position="334"/>
    </location>
</feature>
<keyword evidence="3 12" id="KW-0808">Transferase</keyword>
<gene>
    <name evidence="12" type="ORF">FHS27_002265</name>
</gene>
<evidence type="ECO:0000259" key="11">
    <source>
        <dbReference type="PROSITE" id="PS50035"/>
    </source>
</evidence>
<dbReference type="InterPro" id="IPR001736">
    <property type="entry name" value="PLipase_D/transphosphatidylase"/>
</dbReference>
<protein>
    <recommendedName>
        <fullName evidence="8">Cardiolipin synthase</fullName>
        <ecNumber evidence="8">2.7.8.-</ecNumber>
    </recommendedName>
</protein>
<feature type="domain" description="PLD phosphodiesterase" evidence="11">
    <location>
        <begin position="221"/>
        <end position="248"/>
    </location>
</feature>
<dbReference type="SMART" id="SM00155">
    <property type="entry name" value="PLDc"/>
    <property type="match status" value="2"/>
</dbReference>
<evidence type="ECO:0000256" key="6">
    <source>
        <dbReference type="ARBA" id="ARBA00022989"/>
    </source>
</evidence>
<dbReference type="PROSITE" id="PS50035">
    <property type="entry name" value="PLD"/>
    <property type="match status" value="2"/>
</dbReference>
<evidence type="ECO:0000256" key="3">
    <source>
        <dbReference type="ARBA" id="ARBA00022679"/>
    </source>
</evidence>
<dbReference type="InterPro" id="IPR022924">
    <property type="entry name" value="Cardiolipin_synthase"/>
</dbReference>
<dbReference type="PANTHER" id="PTHR21248:SF22">
    <property type="entry name" value="PHOSPHOLIPASE D"/>
    <property type="match status" value="1"/>
</dbReference>
<keyword evidence="7 10" id="KW-0472">Membrane</keyword>
<organism evidence="12 13">
    <name type="scientific">Aporhodopirellula rubra</name>
    <dbReference type="NCBI Taxonomy" id="980271"/>
    <lineage>
        <taxon>Bacteria</taxon>
        <taxon>Pseudomonadati</taxon>
        <taxon>Planctomycetota</taxon>
        <taxon>Planctomycetia</taxon>
        <taxon>Pirellulales</taxon>
        <taxon>Pirellulaceae</taxon>
        <taxon>Aporhodopirellula</taxon>
    </lineage>
</organism>
<dbReference type="GO" id="GO:0005886">
    <property type="term" value="C:plasma membrane"/>
    <property type="evidence" value="ECO:0007669"/>
    <property type="project" value="UniProtKB-SubCell"/>
</dbReference>
<keyword evidence="5" id="KW-0677">Repeat</keyword>
<dbReference type="NCBIfam" id="TIGR04265">
    <property type="entry name" value="bac_cardiolipin"/>
    <property type="match status" value="1"/>
</dbReference>
<evidence type="ECO:0000256" key="7">
    <source>
        <dbReference type="ARBA" id="ARBA00023136"/>
    </source>
</evidence>
<keyword evidence="2" id="KW-1003">Cell membrane</keyword>
<feature type="domain" description="PLD phosphodiesterase" evidence="11">
    <location>
        <begin position="423"/>
        <end position="450"/>
    </location>
</feature>
<dbReference type="EC" id="2.7.8.-" evidence="8"/>
<evidence type="ECO:0000313" key="13">
    <source>
        <dbReference type="Proteomes" id="UP000536179"/>
    </source>
</evidence>
<dbReference type="AlphaFoldDB" id="A0A7W5DXQ3"/>